<dbReference type="PANTHER" id="PTHR30349">
    <property type="entry name" value="PHAGE INTEGRASE-RELATED"/>
    <property type="match status" value="1"/>
</dbReference>
<evidence type="ECO:0000313" key="5">
    <source>
        <dbReference type="EMBL" id="KAA4740100.1"/>
    </source>
</evidence>
<dbReference type="InterPro" id="IPR010998">
    <property type="entry name" value="Integrase_recombinase_N"/>
</dbReference>
<dbReference type="PROSITE" id="PS50096">
    <property type="entry name" value="IQ"/>
    <property type="match status" value="1"/>
</dbReference>
<feature type="domain" description="Tyr recombinase" evidence="4">
    <location>
        <begin position="216"/>
        <end position="389"/>
    </location>
</feature>
<dbReference type="CDD" id="cd01185">
    <property type="entry name" value="INTN1_C_like"/>
    <property type="match status" value="1"/>
</dbReference>
<dbReference type="PANTHER" id="PTHR30349:SF64">
    <property type="entry name" value="PROPHAGE INTEGRASE INTD-RELATED"/>
    <property type="match status" value="1"/>
</dbReference>
<organism evidence="5 6">
    <name type="scientific">Bacteroides fragilis</name>
    <dbReference type="NCBI Taxonomy" id="817"/>
    <lineage>
        <taxon>Bacteria</taxon>
        <taxon>Pseudomonadati</taxon>
        <taxon>Bacteroidota</taxon>
        <taxon>Bacteroidia</taxon>
        <taxon>Bacteroidales</taxon>
        <taxon>Bacteroidaceae</taxon>
        <taxon>Bacteroides</taxon>
    </lineage>
</organism>
<dbReference type="InterPro" id="IPR050090">
    <property type="entry name" value="Tyrosine_recombinase_XerCD"/>
</dbReference>
<dbReference type="InterPro" id="IPR025269">
    <property type="entry name" value="SAM-like_dom"/>
</dbReference>
<dbReference type="RefSeq" id="WP_032561013.1">
    <property type="nucleotide sequence ID" value="NZ_JAFKPR010000005.1"/>
</dbReference>
<dbReference type="AlphaFoldDB" id="A0A642EQT6"/>
<evidence type="ECO:0000259" key="4">
    <source>
        <dbReference type="PROSITE" id="PS51898"/>
    </source>
</evidence>
<accession>A0A642EQT6</accession>
<evidence type="ECO:0000256" key="1">
    <source>
        <dbReference type="ARBA" id="ARBA00008857"/>
    </source>
</evidence>
<dbReference type="Pfam" id="PF00589">
    <property type="entry name" value="Phage_integrase"/>
    <property type="match status" value="1"/>
</dbReference>
<dbReference type="PROSITE" id="PS51898">
    <property type="entry name" value="TYR_RECOMBINASE"/>
    <property type="match status" value="1"/>
</dbReference>
<reference evidence="5 6" key="1">
    <citation type="journal article" date="2019" name="Nat. Med.">
        <title>A library of human gut bacterial isolates paired with longitudinal multiomics data enables mechanistic microbiome research.</title>
        <authorList>
            <person name="Poyet M."/>
            <person name="Groussin M."/>
            <person name="Gibbons S.M."/>
            <person name="Avila-Pacheco J."/>
            <person name="Jiang X."/>
            <person name="Kearney S.M."/>
            <person name="Perrotta A.R."/>
            <person name="Berdy B."/>
            <person name="Zhao S."/>
            <person name="Lieberman T.D."/>
            <person name="Swanson P.K."/>
            <person name="Smith M."/>
            <person name="Roesemann S."/>
            <person name="Alexander J.E."/>
            <person name="Rich S.A."/>
            <person name="Livny J."/>
            <person name="Vlamakis H."/>
            <person name="Clish C."/>
            <person name="Bullock K."/>
            <person name="Deik A."/>
            <person name="Scott J."/>
            <person name="Pierce K.A."/>
            <person name="Xavier R.J."/>
            <person name="Alm E.J."/>
        </authorList>
    </citation>
    <scope>NUCLEOTIDE SEQUENCE [LARGE SCALE GENOMIC DNA]</scope>
    <source>
        <strain evidence="5 6">BIOML-A106</strain>
    </source>
</reference>
<dbReference type="InterPro" id="IPR002104">
    <property type="entry name" value="Integrase_catalytic"/>
</dbReference>
<evidence type="ECO:0000256" key="3">
    <source>
        <dbReference type="ARBA" id="ARBA00023172"/>
    </source>
</evidence>
<dbReference type="EMBL" id="VWEQ01000207">
    <property type="protein sequence ID" value="KAA4740100.1"/>
    <property type="molecule type" value="Genomic_DNA"/>
</dbReference>
<dbReference type="Gene3D" id="1.10.443.10">
    <property type="entry name" value="Intergrase catalytic core"/>
    <property type="match status" value="1"/>
</dbReference>
<dbReference type="Pfam" id="PF13102">
    <property type="entry name" value="Phage_int_SAM_5"/>
    <property type="match status" value="1"/>
</dbReference>
<dbReference type="GO" id="GO:0003677">
    <property type="term" value="F:DNA binding"/>
    <property type="evidence" value="ECO:0007669"/>
    <property type="project" value="UniProtKB-KW"/>
</dbReference>
<gene>
    <name evidence="5" type="ORF">F3B44_26200</name>
</gene>
<dbReference type="GO" id="GO:0006310">
    <property type="term" value="P:DNA recombination"/>
    <property type="evidence" value="ECO:0007669"/>
    <property type="project" value="UniProtKB-KW"/>
</dbReference>
<keyword evidence="2" id="KW-0238">DNA-binding</keyword>
<dbReference type="Pfam" id="PF17293">
    <property type="entry name" value="Arm-DNA-bind_5"/>
    <property type="match status" value="1"/>
</dbReference>
<evidence type="ECO:0000256" key="2">
    <source>
        <dbReference type="ARBA" id="ARBA00023125"/>
    </source>
</evidence>
<dbReference type="GO" id="GO:0015074">
    <property type="term" value="P:DNA integration"/>
    <property type="evidence" value="ECO:0007669"/>
    <property type="project" value="InterPro"/>
</dbReference>
<proteinExistence type="inferred from homology"/>
<sequence length="396" mass="45986">MRQTFSLLFFLKKRQNHMDGLHPIMVRITINGKSVEICTGQKALLANWSIRLHQCVGSCAKQTNLFLKSIRFRLNQIFYQQSLYGETTTPQKIKDTFTGADKKNHYLLSLFELHNESIRKQVGISKSPTTFRKYETTRKYLQGYLRSKCLEDIILENINHTFICDFEVYLRVTAHCAHNTTAKFMQFFKRIIILALNNGYITKNPFSEYQIKLQKVDRGYLTREELQRIKEKKIEIKRLVLVRDLFLFACYTGLSYIDLKNLSKHHLYIAHDGNLWLRMNRNKSGETANVYLFNLPKTLIAKYENPDSIYLFPVPSNQKVNAYLKEIADICGIHKNLTFHVARHTMATTVCLANGVPIESLSKVLGHTNIKTTQLYAKITDEKLSNDLAILMSKID</sequence>
<name>A0A642EQT6_BACFG</name>
<evidence type="ECO:0000313" key="6">
    <source>
        <dbReference type="Proteomes" id="UP000479773"/>
    </source>
</evidence>
<dbReference type="InterPro" id="IPR035386">
    <property type="entry name" value="Arm-DNA-bind_5"/>
</dbReference>
<dbReference type="InterPro" id="IPR011010">
    <property type="entry name" value="DNA_brk_join_enz"/>
</dbReference>
<dbReference type="InterPro" id="IPR013762">
    <property type="entry name" value="Integrase-like_cat_sf"/>
</dbReference>
<comment type="caution">
    <text evidence="5">The sequence shown here is derived from an EMBL/GenBank/DDBJ whole genome shotgun (WGS) entry which is preliminary data.</text>
</comment>
<comment type="similarity">
    <text evidence="1">Belongs to the 'phage' integrase family.</text>
</comment>
<protein>
    <submittedName>
        <fullName evidence="5">Site-specific integrase</fullName>
    </submittedName>
</protein>
<dbReference type="SUPFAM" id="SSF56349">
    <property type="entry name" value="DNA breaking-rejoining enzymes"/>
    <property type="match status" value="1"/>
</dbReference>
<dbReference type="Gene3D" id="1.10.150.130">
    <property type="match status" value="1"/>
</dbReference>
<keyword evidence="3" id="KW-0233">DNA recombination</keyword>
<dbReference type="Proteomes" id="UP000479773">
    <property type="component" value="Unassembled WGS sequence"/>
</dbReference>